<proteinExistence type="predicted"/>
<evidence type="ECO:0000256" key="1">
    <source>
        <dbReference type="SAM" id="Coils"/>
    </source>
</evidence>
<keyword evidence="3" id="KW-1185">Reference proteome</keyword>
<organism evidence="2 3">
    <name type="scientific">Fusarium circinatum</name>
    <name type="common">Pitch canker fungus</name>
    <name type="synonym">Gibberella circinata</name>
    <dbReference type="NCBI Taxonomy" id="48490"/>
    <lineage>
        <taxon>Eukaryota</taxon>
        <taxon>Fungi</taxon>
        <taxon>Dikarya</taxon>
        <taxon>Ascomycota</taxon>
        <taxon>Pezizomycotina</taxon>
        <taxon>Sordariomycetes</taxon>
        <taxon>Hypocreomycetidae</taxon>
        <taxon>Hypocreales</taxon>
        <taxon>Nectriaceae</taxon>
        <taxon>Fusarium</taxon>
        <taxon>Fusarium fujikuroi species complex</taxon>
    </lineage>
</organism>
<dbReference type="EMBL" id="JAAQPE010000570">
    <property type="protein sequence ID" value="KAF5658775.1"/>
    <property type="molecule type" value="Genomic_DNA"/>
</dbReference>
<sequence>MSSGVHFSSLPEPSEVGKIWQDLQDLIDDLKIELMEQEEEYAELATEFDSETKAGISDKEFQALSCRVSECWGRLQITRQDQFFYLKQQRRLAEGCLSRIAEQLGTLNVASMLSAIHASQTTKDYYENPIQPLFETITESPHEYTSDSCQSTSGMRVIGEKKAT</sequence>
<evidence type="ECO:0000313" key="2">
    <source>
        <dbReference type="EMBL" id="KAF5658775.1"/>
    </source>
</evidence>
<dbReference type="Proteomes" id="UP000572754">
    <property type="component" value="Unassembled WGS sequence"/>
</dbReference>
<reference evidence="3" key="1">
    <citation type="journal article" date="2020" name="BMC Genomics">
        <title>Correction to: Identification and distribution of gene clusters required for synthesis of sphingolipid metabolism inhibitors in diverse species of the filamentous fungus Fusarium.</title>
        <authorList>
            <person name="Kim H.S."/>
            <person name="Lohmar J.M."/>
            <person name="Busman M."/>
            <person name="Brown D.W."/>
            <person name="Naumann T.A."/>
            <person name="Divon H.H."/>
            <person name="Lysoe E."/>
            <person name="Uhlig S."/>
            <person name="Proctor R.H."/>
        </authorList>
    </citation>
    <scope>NUCLEOTIDE SEQUENCE [LARGE SCALE GENOMIC DNA]</scope>
    <source>
        <strain evidence="3">NRRL 25331</strain>
    </source>
</reference>
<name>A0A8H5WHK9_FUSCI</name>
<keyword evidence="1" id="KW-0175">Coiled coil</keyword>
<gene>
    <name evidence="2" type="ORF">FCIRC_12748</name>
</gene>
<feature type="coiled-coil region" evidence="1">
    <location>
        <begin position="20"/>
        <end position="54"/>
    </location>
</feature>
<comment type="caution">
    <text evidence="2">The sequence shown here is derived from an EMBL/GenBank/DDBJ whole genome shotgun (WGS) entry which is preliminary data.</text>
</comment>
<accession>A0A8H5WHK9</accession>
<dbReference type="AlphaFoldDB" id="A0A8H5WHK9"/>
<reference evidence="2 3" key="2">
    <citation type="submission" date="2020-05" db="EMBL/GenBank/DDBJ databases">
        <title>Identification and distribution of gene clusters putatively required for synthesis of sphingolipid metabolism inhibitors in phylogenetically diverse species of the filamentous fungus Fusarium.</title>
        <authorList>
            <person name="Kim H.-S."/>
            <person name="Busman M."/>
            <person name="Brown D.W."/>
            <person name="Divon H."/>
            <person name="Uhlig S."/>
            <person name="Proctor R.H."/>
        </authorList>
    </citation>
    <scope>NUCLEOTIDE SEQUENCE [LARGE SCALE GENOMIC DNA]</scope>
    <source>
        <strain evidence="2 3">NRRL 25331</strain>
    </source>
</reference>
<evidence type="ECO:0000313" key="3">
    <source>
        <dbReference type="Proteomes" id="UP000572754"/>
    </source>
</evidence>
<protein>
    <submittedName>
        <fullName evidence="2">Uncharacterized protein</fullName>
    </submittedName>
</protein>